<evidence type="ECO:0000256" key="1">
    <source>
        <dbReference type="ARBA" id="ARBA00004196"/>
    </source>
</evidence>
<proteinExistence type="inferred from homology"/>
<protein>
    <submittedName>
        <fullName evidence="6">Peptide ABC transporter substrate-binding protein</fullName>
    </submittedName>
</protein>
<keyword evidence="4" id="KW-0732">Signal</keyword>
<name>A0A7Y2EB60_UNCEI</name>
<dbReference type="PIRSF" id="PIRSF002741">
    <property type="entry name" value="MppA"/>
    <property type="match status" value="1"/>
</dbReference>
<dbReference type="PROSITE" id="PS51257">
    <property type="entry name" value="PROKAR_LIPOPROTEIN"/>
    <property type="match status" value="1"/>
</dbReference>
<evidence type="ECO:0000313" key="7">
    <source>
        <dbReference type="Proteomes" id="UP000547674"/>
    </source>
</evidence>
<organism evidence="6 7">
    <name type="scientific">Eiseniibacteriota bacterium</name>
    <dbReference type="NCBI Taxonomy" id="2212470"/>
    <lineage>
        <taxon>Bacteria</taxon>
        <taxon>Candidatus Eiseniibacteriota</taxon>
    </lineage>
</organism>
<evidence type="ECO:0000259" key="5">
    <source>
        <dbReference type="Pfam" id="PF00496"/>
    </source>
</evidence>
<dbReference type="GO" id="GO:0015833">
    <property type="term" value="P:peptide transport"/>
    <property type="evidence" value="ECO:0007669"/>
    <property type="project" value="TreeGrafter"/>
</dbReference>
<evidence type="ECO:0000256" key="3">
    <source>
        <dbReference type="ARBA" id="ARBA00022448"/>
    </source>
</evidence>
<dbReference type="GO" id="GO:0030288">
    <property type="term" value="C:outer membrane-bounded periplasmic space"/>
    <property type="evidence" value="ECO:0007669"/>
    <property type="project" value="UniProtKB-ARBA"/>
</dbReference>
<dbReference type="PANTHER" id="PTHR30290">
    <property type="entry name" value="PERIPLASMIC BINDING COMPONENT OF ABC TRANSPORTER"/>
    <property type="match status" value="1"/>
</dbReference>
<evidence type="ECO:0000256" key="4">
    <source>
        <dbReference type="ARBA" id="ARBA00022729"/>
    </source>
</evidence>
<dbReference type="GO" id="GO:1904680">
    <property type="term" value="F:peptide transmembrane transporter activity"/>
    <property type="evidence" value="ECO:0007669"/>
    <property type="project" value="TreeGrafter"/>
</dbReference>
<dbReference type="Gene3D" id="3.40.190.10">
    <property type="entry name" value="Periplasmic binding protein-like II"/>
    <property type="match status" value="1"/>
</dbReference>
<dbReference type="InterPro" id="IPR000914">
    <property type="entry name" value="SBP_5_dom"/>
</dbReference>
<dbReference type="FunFam" id="3.90.76.10:FF:000001">
    <property type="entry name" value="Oligopeptide ABC transporter substrate-binding protein"/>
    <property type="match status" value="1"/>
</dbReference>
<gene>
    <name evidence="6" type="ORF">HKN21_17575</name>
</gene>
<sequence length="554" mass="63094">MLNKCLMAVIGLCLILGSGCGDTEEKPDFVFLLGAEPETFDPALCSGQPGGRVCLNLFEGLTFRHPENLTPQPGMAKSWDISEDGLVYTFHLRETTWSDGVKLTAHDFVFSWERTLRPITASKYANMLYPVAGAEEYNSGKNTDPNSLGLRAVDDLTFEVTLHSPCAYFLDLCGFYTLLPTPKHVIDEHGENWIRPEFIASNGAFTLDQWLLNRSFRFRKNPKYWNAESVALDLAEGIPAENINANFNLYMSGVFDWVDASGVPQFVIPELKKRADFHIKPYFCTYFYRFNVERPPFDDVRVRKALFLAMNRHDIVDYVTKAGQTVAHSLVPPGLPGYEEVRLPERNVEEARRLLAEAGYPEGKGFPKSELLFNTSESHKSIAEVLQQQWKEALGIEVELVNQEWKVFLATTREVDYWIARGSWIGDYLDPNTFLDMWTSTNGNNRTGFSEPEYDALIGKAARTVDVAERMRLLRQAEEWILTDQMIILPVYYYVVQNLYDERDFDGLNPNLLNTIDLKFIKPKRGHRGYPREKSLPRTEIVSEAVPISSEDGS</sequence>
<accession>A0A7Y2EB60</accession>
<dbReference type="InterPro" id="IPR030678">
    <property type="entry name" value="Peptide/Ni-bd"/>
</dbReference>
<comment type="subcellular location">
    <subcellularLocation>
        <location evidence="1">Cell envelope</location>
    </subcellularLocation>
</comment>
<dbReference type="AlphaFoldDB" id="A0A7Y2EB60"/>
<dbReference type="SUPFAM" id="SSF53850">
    <property type="entry name" value="Periplasmic binding protein-like II"/>
    <property type="match status" value="1"/>
</dbReference>
<dbReference type="Pfam" id="PF00496">
    <property type="entry name" value="SBP_bac_5"/>
    <property type="match status" value="1"/>
</dbReference>
<dbReference type="GO" id="GO:0043190">
    <property type="term" value="C:ATP-binding cassette (ABC) transporter complex"/>
    <property type="evidence" value="ECO:0007669"/>
    <property type="project" value="InterPro"/>
</dbReference>
<dbReference type="InterPro" id="IPR039424">
    <property type="entry name" value="SBP_5"/>
</dbReference>
<feature type="domain" description="Solute-binding protein family 5" evidence="5">
    <location>
        <begin position="70"/>
        <end position="445"/>
    </location>
</feature>
<dbReference type="PANTHER" id="PTHR30290:SF83">
    <property type="entry name" value="ABC TRANSPORTER SUBSTRATE-BINDING PROTEIN"/>
    <property type="match status" value="1"/>
</dbReference>
<dbReference type="Gene3D" id="3.10.105.10">
    <property type="entry name" value="Dipeptide-binding Protein, Domain 3"/>
    <property type="match status" value="1"/>
</dbReference>
<evidence type="ECO:0000313" key="6">
    <source>
        <dbReference type="EMBL" id="NNF08576.1"/>
    </source>
</evidence>
<dbReference type="EMBL" id="JABDJR010000704">
    <property type="protein sequence ID" value="NNF08576.1"/>
    <property type="molecule type" value="Genomic_DNA"/>
</dbReference>
<dbReference type="Gene3D" id="3.90.76.10">
    <property type="entry name" value="Dipeptide-binding Protein, Domain 1"/>
    <property type="match status" value="1"/>
</dbReference>
<dbReference type="Proteomes" id="UP000547674">
    <property type="component" value="Unassembled WGS sequence"/>
</dbReference>
<dbReference type="CDD" id="cd08504">
    <property type="entry name" value="PBP2_OppA"/>
    <property type="match status" value="1"/>
</dbReference>
<comment type="similarity">
    <text evidence="2">Belongs to the bacterial solute-binding protein 5 family.</text>
</comment>
<keyword evidence="3" id="KW-0813">Transport</keyword>
<reference evidence="6 7" key="1">
    <citation type="submission" date="2020-03" db="EMBL/GenBank/DDBJ databases">
        <title>Metabolic flexibility allows generalist bacteria to become dominant in a frequently disturbed ecosystem.</title>
        <authorList>
            <person name="Chen Y.-J."/>
            <person name="Leung P.M."/>
            <person name="Bay S.K."/>
            <person name="Hugenholtz P."/>
            <person name="Kessler A.J."/>
            <person name="Shelley G."/>
            <person name="Waite D.W."/>
            <person name="Cook P.L."/>
            <person name="Greening C."/>
        </authorList>
    </citation>
    <scope>NUCLEOTIDE SEQUENCE [LARGE SCALE GENOMIC DNA]</scope>
    <source>
        <strain evidence="6">SS_bin_28</strain>
    </source>
</reference>
<comment type="caution">
    <text evidence="6">The sequence shown here is derived from an EMBL/GenBank/DDBJ whole genome shotgun (WGS) entry which is preliminary data.</text>
</comment>
<evidence type="ECO:0000256" key="2">
    <source>
        <dbReference type="ARBA" id="ARBA00005695"/>
    </source>
</evidence>
<dbReference type="FunFam" id="3.10.105.10:FF:000001">
    <property type="entry name" value="Oligopeptide ABC transporter, oligopeptide-binding protein"/>
    <property type="match status" value="1"/>
</dbReference>